<keyword evidence="5" id="KW-0539">Nucleus</keyword>
<dbReference type="AlphaFoldDB" id="A0A815SUQ9"/>
<dbReference type="PANTHER" id="PTHR46481:SF10">
    <property type="entry name" value="ZINC FINGER BED DOMAIN-CONTAINING PROTEIN 39"/>
    <property type="match status" value="1"/>
</dbReference>
<keyword evidence="8" id="KW-1185">Reference proteome</keyword>
<name>A0A815SUQ9_ADIRI</name>
<dbReference type="Proteomes" id="UP000663828">
    <property type="component" value="Unassembled WGS sequence"/>
</dbReference>
<evidence type="ECO:0000256" key="5">
    <source>
        <dbReference type="ARBA" id="ARBA00023242"/>
    </source>
</evidence>
<comment type="subcellular location">
    <subcellularLocation>
        <location evidence="1">Nucleus</location>
    </subcellularLocation>
</comment>
<evidence type="ECO:0000313" key="9">
    <source>
        <dbReference type="Proteomes" id="UP000663852"/>
    </source>
</evidence>
<dbReference type="SUPFAM" id="SSF140996">
    <property type="entry name" value="Hermes dimerisation domain"/>
    <property type="match status" value="1"/>
</dbReference>
<evidence type="ECO:0000256" key="1">
    <source>
        <dbReference type="ARBA" id="ARBA00004123"/>
    </source>
</evidence>
<evidence type="ECO:0000256" key="4">
    <source>
        <dbReference type="ARBA" id="ARBA00022833"/>
    </source>
</evidence>
<dbReference type="PANTHER" id="PTHR46481">
    <property type="entry name" value="ZINC FINGER BED DOMAIN-CONTAINING PROTEIN 4"/>
    <property type="match status" value="1"/>
</dbReference>
<dbReference type="InterPro" id="IPR052035">
    <property type="entry name" value="ZnF_BED_domain_contain"/>
</dbReference>
<keyword evidence="3" id="KW-0863">Zinc-finger</keyword>
<dbReference type="GO" id="GO:0008270">
    <property type="term" value="F:zinc ion binding"/>
    <property type="evidence" value="ECO:0007669"/>
    <property type="project" value="UniProtKB-KW"/>
</dbReference>
<sequence length="214" mass="24768">MESHSDKSFDNPEVSILLLPLTPTSQSQISSDLSSQNLNLPDPAKNIRSQFYSDIKTYDTNWCATCLLCKKVQFDKKGVTSNTNRHVKSQHKKEYEKWVSQLNESNKNNQVKISDALSKNSDCTKKRQNSKPVYHDAHPRQTQLSEAISMNLIIELGLPLSLVERPAFIDFMYTVDPKFTITSRRTLSRSVIPQLFNTELGRKYLYLYFLYFFK</sequence>
<reference evidence="7" key="1">
    <citation type="submission" date="2021-02" db="EMBL/GenBank/DDBJ databases">
        <authorList>
            <person name="Nowell W R."/>
        </authorList>
    </citation>
    <scope>NUCLEOTIDE SEQUENCE</scope>
</reference>
<evidence type="ECO:0008006" key="10">
    <source>
        <dbReference type="Google" id="ProtNLM"/>
    </source>
</evidence>
<protein>
    <recommendedName>
        <fullName evidence="10">BED-type domain-containing protein</fullName>
    </recommendedName>
</protein>
<accession>A0A815SUQ9</accession>
<dbReference type="Proteomes" id="UP000663852">
    <property type="component" value="Unassembled WGS sequence"/>
</dbReference>
<dbReference type="OrthoDB" id="10062730at2759"/>
<proteinExistence type="predicted"/>
<evidence type="ECO:0000256" key="2">
    <source>
        <dbReference type="ARBA" id="ARBA00022723"/>
    </source>
</evidence>
<dbReference type="EMBL" id="CAJNOR010003404">
    <property type="protein sequence ID" value="CAF1410417.1"/>
    <property type="molecule type" value="Genomic_DNA"/>
</dbReference>
<keyword evidence="2" id="KW-0479">Metal-binding</keyword>
<gene>
    <name evidence="7" type="ORF">EDS130_LOCUS42240</name>
    <name evidence="6" type="ORF">XAT740_LOCUS34642</name>
</gene>
<dbReference type="EMBL" id="CAJNOJ010000604">
    <property type="protein sequence ID" value="CAF1494712.1"/>
    <property type="molecule type" value="Genomic_DNA"/>
</dbReference>
<evidence type="ECO:0000313" key="7">
    <source>
        <dbReference type="EMBL" id="CAF1494712.1"/>
    </source>
</evidence>
<keyword evidence="4" id="KW-0862">Zinc</keyword>
<dbReference type="GO" id="GO:0005634">
    <property type="term" value="C:nucleus"/>
    <property type="evidence" value="ECO:0007669"/>
    <property type="project" value="UniProtKB-SubCell"/>
</dbReference>
<evidence type="ECO:0000256" key="3">
    <source>
        <dbReference type="ARBA" id="ARBA00022771"/>
    </source>
</evidence>
<organism evidence="7 9">
    <name type="scientific">Adineta ricciae</name>
    <name type="common">Rotifer</name>
    <dbReference type="NCBI Taxonomy" id="249248"/>
    <lineage>
        <taxon>Eukaryota</taxon>
        <taxon>Metazoa</taxon>
        <taxon>Spiralia</taxon>
        <taxon>Gnathifera</taxon>
        <taxon>Rotifera</taxon>
        <taxon>Eurotatoria</taxon>
        <taxon>Bdelloidea</taxon>
        <taxon>Adinetida</taxon>
        <taxon>Adinetidae</taxon>
        <taxon>Adineta</taxon>
    </lineage>
</organism>
<evidence type="ECO:0000313" key="6">
    <source>
        <dbReference type="EMBL" id="CAF1410417.1"/>
    </source>
</evidence>
<evidence type="ECO:0000313" key="8">
    <source>
        <dbReference type="Proteomes" id="UP000663828"/>
    </source>
</evidence>
<comment type="caution">
    <text evidence="7">The sequence shown here is derived from an EMBL/GenBank/DDBJ whole genome shotgun (WGS) entry which is preliminary data.</text>
</comment>